<dbReference type="PANTHER" id="PTHR33383">
    <property type="entry name" value="MEMBRANE PROTEIN INSERTION EFFICIENCY FACTOR-RELATED"/>
    <property type="match status" value="1"/>
</dbReference>
<dbReference type="InterPro" id="IPR002696">
    <property type="entry name" value="Membr_insert_effic_factor_YidD"/>
</dbReference>
<dbReference type="EMBL" id="JAUSVX010000003">
    <property type="protein sequence ID" value="MDQ0469054.1"/>
    <property type="molecule type" value="Genomic_DNA"/>
</dbReference>
<dbReference type="RefSeq" id="WP_307271197.1">
    <property type="nucleotide sequence ID" value="NZ_JAUSVX010000003.1"/>
</dbReference>
<sequence>MRELPRQAAHVAIRAYQLTLSSVMGRRCRYLPTCSEYTDDAIRAHGLWAGGWIGLARICRCHPWGGSGFDPAPERLPADSAWYRPWRYGRWRPIVCEPASTGNPHP</sequence>
<dbReference type="PANTHER" id="PTHR33383:SF1">
    <property type="entry name" value="MEMBRANE PROTEIN INSERTION EFFICIENCY FACTOR-RELATED"/>
    <property type="match status" value="1"/>
</dbReference>
<organism evidence="2 3">
    <name type="scientific">Labrys wisconsinensis</name>
    <dbReference type="NCBI Taxonomy" id="425677"/>
    <lineage>
        <taxon>Bacteria</taxon>
        <taxon>Pseudomonadati</taxon>
        <taxon>Pseudomonadota</taxon>
        <taxon>Alphaproteobacteria</taxon>
        <taxon>Hyphomicrobiales</taxon>
        <taxon>Xanthobacteraceae</taxon>
        <taxon>Labrys</taxon>
    </lineage>
</organism>
<comment type="subcellular location">
    <subcellularLocation>
        <location evidence="1">Cell membrane</location>
        <topology evidence="1">Peripheral membrane protein</topology>
        <orientation evidence="1">Cytoplasmic side</orientation>
    </subcellularLocation>
</comment>
<evidence type="ECO:0000313" key="2">
    <source>
        <dbReference type="EMBL" id="MDQ0469054.1"/>
    </source>
</evidence>
<name>A0ABU0J498_9HYPH</name>
<keyword evidence="3" id="KW-1185">Reference proteome</keyword>
<protein>
    <recommendedName>
        <fullName evidence="1">Putative membrane protein insertion efficiency factor</fullName>
    </recommendedName>
</protein>
<dbReference type="Proteomes" id="UP001242480">
    <property type="component" value="Unassembled WGS sequence"/>
</dbReference>
<keyword evidence="1" id="KW-0472">Membrane</keyword>
<keyword evidence="1" id="KW-1003">Cell membrane</keyword>
<comment type="caution">
    <text evidence="2">The sequence shown here is derived from an EMBL/GenBank/DDBJ whole genome shotgun (WGS) entry which is preliminary data.</text>
</comment>
<dbReference type="SMART" id="SM01234">
    <property type="entry name" value="Haemolytic"/>
    <property type="match status" value="1"/>
</dbReference>
<evidence type="ECO:0000256" key="1">
    <source>
        <dbReference type="HAMAP-Rule" id="MF_00386"/>
    </source>
</evidence>
<dbReference type="NCBIfam" id="TIGR00278">
    <property type="entry name" value="membrane protein insertion efficiency factor YidD"/>
    <property type="match status" value="1"/>
</dbReference>
<accession>A0ABU0J498</accession>
<reference evidence="2 3" key="1">
    <citation type="submission" date="2023-07" db="EMBL/GenBank/DDBJ databases">
        <title>Genomic Encyclopedia of Type Strains, Phase IV (KMG-IV): sequencing the most valuable type-strain genomes for metagenomic binning, comparative biology and taxonomic classification.</title>
        <authorList>
            <person name="Goeker M."/>
        </authorList>
    </citation>
    <scope>NUCLEOTIDE SEQUENCE [LARGE SCALE GENOMIC DNA]</scope>
    <source>
        <strain evidence="2 3">DSM 19619</strain>
    </source>
</reference>
<comment type="function">
    <text evidence="1">Could be involved in insertion of integral membrane proteins into the membrane.</text>
</comment>
<proteinExistence type="inferred from homology"/>
<dbReference type="Pfam" id="PF01809">
    <property type="entry name" value="YidD"/>
    <property type="match status" value="1"/>
</dbReference>
<gene>
    <name evidence="2" type="ORF">QO011_002065</name>
</gene>
<dbReference type="HAMAP" id="MF_00386">
    <property type="entry name" value="UPF0161_YidD"/>
    <property type="match status" value="1"/>
</dbReference>
<evidence type="ECO:0000313" key="3">
    <source>
        <dbReference type="Proteomes" id="UP001242480"/>
    </source>
</evidence>
<comment type="similarity">
    <text evidence="1">Belongs to the UPF0161 family.</text>
</comment>